<dbReference type="InParanoid" id="C3YTA3"/>
<feature type="non-terminal residue" evidence="2">
    <location>
        <position position="1"/>
    </location>
</feature>
<name>C3YTA3_BRAFL</name>
<dbReference type="Pfam" id="PF21534">
    <property type="entry name" value="Rost"/>
    <property type="match status" value="1"/>
</dbReference>
<feature type="transmembrane region" description="Helical" evidence="1">
    <location>
        <begin position="202"/>
        <end position="229"/>
    </location>
</feature>
<evidence type="ECO:0008006" key="3">
    <source>
        <dbReference type="Google" id="ProtNLM"/>
    </source>
</evidence>
<feature type="transmembrane region" description="Helical" evidence="1">
    <location>
        <begin position="31"/>
        <end position="54"/>
    </location>
</feature>
<dbReference type="eggNOG" id="ENOG502S8CX">
    <property type="taxonomic scope" value="Eukaryota"/>
</dbReference>
<sequence>REEFRLQSFYLTHPDRRAFTRTPWMRNQIPFLLYRSIVFVYQLAVFVNDISLFAAQPRSLAYLTNWGFALLTVHTAWSTLLCFVDYFSSRYSYLRSQASMERCWVLYNVAFSVGLFITVAFWALLADNAGVYNILFHAINSVVIVIDVIISGLPYRLLHFVYPSAFAFAYMLFTAIYWAAGGTDNNNNPWIYPVLDYGGNPALASGIAAGSVLVAVPLCHVILFGLALARETLSDLVKRRSEGIQPEQRREEERA</sequence>
<feature type="transmembrane region" description="Helical" evidence="1">
    <location>
        <begin position="66"/>
        <end position="84"/>
    </location>
</feature>
<dbReference type="PANTHER" id="PTHR12242">
    <property type="entry name" value="OS02G0130600 PROTEIN-RELATED"/>
    <property type="match status" value="1"/>
</dbReference>
<dbReference type="AlphaFoldDB" id="C3YTA3"/>
<feature type="transmembrane region" description="Helical" evidence="1">
    <location>
        <begin position="105"/>
        <end position="125"/>
    </location>
</feature>
<reference evidence="2" key="1">
    <citation type="journal article" date="2008" name="Nature">
        <title>The amphioxus genome and the evolution of the chordate karyotype.</title>
        <authorList>
            <consortium name="US DOE Joint Genome Institute (JGI-PGF)"/>
            <person name="Putnam N.H."/>
            <person name="Butts T."/>
            <person name="Ferrier D.E.K."/>
            <person name="Furlong R.F."/>
            <person name="Hellsten U."/>
            <person name="Kawashima T."/>
            <person name="Robinson-Rechavi M."/>
            <person name="Shoguchi E."/>
            <person name="Terry A."/>
            <person name="Yu J.-K."/>
            <person name="Benito-Gutierrez E.L."/>
            <person name="Dubchak I."/>
            <person name="Garcia-Fernandez J."/>
            <person name="Gibson-Brown J.J."/>
            <person name="Grigoriev I.V."/>
            <person name="Horton A.C."/>
            <person name="de Jong P.J."/>
            <person name="Jurka J."/>
            <person name="Kapitonov V.V."/>
            <person name="Kohara Y."/>
            <person name="Kuroki Y."/>
            <person name="Lindquist E."/>
            <person name="Lucas S."/>
            <person name="Osoegawa K."/>
            <person name="Pennacchio L.A."/>
            <person name="Salamov A.A."/>
            <person name="Satou Y."/>
            <person name="Sauka-Spengler T."/>
            <person name="Schmutz J."/>
            <person name="Shin-I T."/>
            <person name="Toyoda A."/>
            <person name="Bronner-Fraser M."/>
            <person name="Fujiyama A."/>
            <person name="Holland L.Z."/>
            <person name="Holland P.W.H."/>
            <person name="Satoh N."/>
            <person name="Rokhsar D.S."/>
        </authorList>
    </citation>
    <scope>NUCLEOTIDE SEQUENCE [LARGE SCALE GENOMIC DNA]</scope>
    <source>
        <strain evidence="2">S238N-H82</strain>
        <tissue evidence="2">Testes</tissue>
    </source>
</reference>
<dbReference type="EMBL" id="GG666551">
    <property type="protein sequence ID" value="EEN56470.1"/>
    <property type="molecule type" value="Genomic_DNA"/>
</dbReference>
<dbReference type="STRING" id="7739.C3YTA3"/>
<feature type="transmembrane region" description="Helical" evidence="1">
    <location>
        <begin position="131"/>
        <end position="153"/>
    </location>
</feature>
<accession>C3YTA3</accession>
<gene>
    <name evidence="2" type="ORF">BRAFLDRAFT_205401</name>
</gene>
<keyword evidence="1" id="KW-0812">Transmembrane</keyword>
<organism>
    <name type="scientific">Branchiostoma floridae</name>
    <name type="common">Florida lancelet</name>
    <name type="synonym">Amphioxus</name>
    <dbReference type="NCBI Taxonomy" id="7739"/>
    <lineage>
        <taxon>Eukaryota</taxon>
        <taxon>Metazoa</taxon>
        <taxon>Chordata</taxon>
        <taxon>Cephalochordata</taxon>
        <taxon>Leptocardii</taxon>
        <taxon>Amphioxiformes</taxon>
        <taxon>Branchiostomatidae</taxon>
        <taxon>Branchiostoma</taxon>
    </lineage>
</organism>
<feature type="transmembrane region" description="Helical" evidence="1">
    <location>
        <begin position="160"/>
        <end position="180"/>
    </location>
</feature>
<evidence type="ECO:0000313" key="2">
    <source>
        <dbReference type="EMBL" id="EEN56470.1"/>
    </source>
</evidence>
<proteinExistence type="predicted"/>
<keyword evidence="1" id="KW-0472">Membrane</keyword>
<dbReference type="PANTHER" id="PTHR12242:SF45">
    <property type="entry name" value="MARVEL DOMAIN-CONTAINING PROTEIN"/>
    <property type="match status" value="1"/>
</dbReference>
<protein>
    <recommendedName>
        <fullName evidence="3">Protein rolling stone</fullName>
    </recommendedName>
</protein>
<keyword evidence="1" id="KW-1133">Transmembrane helix</keyword>
<evidence type="ECO:0000256" key="1">
    <source>
        <dbReference type="SAM" id="Phobius"/>
    </source>
</evidence>
<dbReference type="InterPro" id="IPR049352">
    <property type="entry name" value="Rost"/>
</dbReference>